<dbReference type="FunFam" id="3.40.50.300:FF:000440">
    <property type="entry name" value="Ras-related protein Rab-30"/>
    <property type="match status" value="1"/>
</dbReference>
<dbReference type="Gene3D" id="1.20.140.10">
    <property type="entry name" value="Butyryl-CoA Dehydrogenase, subunit A, domain 3"/>
    <property type="match status" value="1"/>
</dbReference>
<dbReference type="Pfam" id="PF07716">
    <property type="entry name" value="bZIP_2"/>
    <property type="match status" value="1"/>
</dbReference>
<dbReference type="InterPro" id="IPR041504">
    <property type="entry name" value="AidB_N"/>
</dbReference>
<dbReference type="GO" id="GO:0005794">
    <property type="term" value="C:Golgi apparatus"/>
    <property type="evidence" value="ECO:0007669"/>
    <property type="project" value="UniProtKB-SubCell"/>
</dbReference>
<keyword evidence="14" id="KW-0547">Nucleotide-binding</keyword>
<dbReference type="Pfam" id="PF00071">
    <property type="entry name" value="Ras"/>
    <property type="match status" value="1"/>
</dbReference>
<dbReference type="PROSITE" id="PS51420">
    <property type="entry name" value="RHO"/>
    <property type="match status" value="1"/>
</dbReference>
<dbReference type="Pfam" id="PF00441">
    <property type="entry name" value="Acyl-CoA_dh_1"/>
    <property type="match status" value="1"/>
</dbReference>
<dbReference type="GO" id="GO:0005525">
    <property type="term" value="F:GTP binding"/>
    <property type="evidence" value="ECO:0007669"/>
    <property type="project" value="UniProtKB-KW"/>
</dbReference>
<evidence type="ECO:0000256" key="21">
    <source>
        <dbReference type="ARBA" id="ARBA00023228"/>
    </source>
</evidence>
<keyword evidence="23" id="KW-0636">Prenylation</keyword>
<dbReference type="EC" id="3.6.5.2" evidence="9"/>
<evidence type="ECO:0000256" key="5">
    <source>
        <dbReference type="ARBA" id="ARBA00004423"/>
    </source>
</evidence>
<comment type="subcellular location">
    <subcellularLocation>
        <location evidence="6">Cytoplasmic vesicle</location>
        <location evidence="6">Autophagosome membrane</location>
    </subcellularLocation>
    <subcellularLocation>
        <location evidence="3">Golgi apparatus</location>
        <location evidence="3">cis-Golgi network</location>
    </subcellularLocation>
    <subcellularLocation>
        <location evidence="2">Golgi apparatus</location>
        <location evidence="2">trans-Golgi network membrane</location>
    </subcellularLocation>
    <subcellularLocation>
        <location evidence="4">Lysosome</location>
    </subcellularLocation>
    <subcellularLocation>
        <location evidence="5">Membrane</location>
        <topology evidence="5">Lipid-anchor</topology>
        <orientation evidence="5">Cytoplasmic side</orientation>
    </subcellularLocation>
</comment>
<dbReference type="SMART" id="SM00174">
    <property type="entry name" value="RHO"/>
    <property type="match status" value="1"/>
</dbReference>
<dbReference type="Pfam" id="PF22217">
    <property type="entry name" value="ACDH-11_C"/>
    <property type="match status" value="1"/>
</dbReference>
<dbReference type="InterPro" id="IPR046347">
    <property type="entry name" value="bZIP_sf"/>
</dbReference>
<evidence type="ECO:0000313" key="30">
    <source>
        <dbReference type="Proteomes" id="UP000035681"/>
    </source>
</evidence>
<evidence type="ECO:0000256" key="26">
    <source>
        <dbReference type="ARBA" id="ARBA00067826"/>
    </source>
</evidence>
<keyword evidence="30" id="KW-1185">Reference proteome</keyword>
<evidence type="ECO:0000259" key="29">
    <source>
        <dbReference type="PROSITE" id="PS50217"/>
    </source>
</evidence>
<evidence type="ECO:0000256" key="14">
    <source>
        <dbReference type="ARBA" id="ARBA00022741"/>
    </source>
</evidence>
<evidence type="ECO:0000256" key="2">
    <source>
        <dbReference type="ARBA" id="ARBA00004198"/>
    </source>
</evidence>
<dbReference type="InterPro" id="IPR006091">
    <property type="entry name" value="Acyl-CoA_Oxase/DH_mid-dom"/>
</dbReference>
<dbReference type="PROSITE" id="PS51421">
    <property type="entry name" value="RAS"/>
    <property type="match status" value="1"/>
</dbReference>
<dbReference type="GO" id="GO:0003925">
    <property type="term" value="F:G protein activity"/>
    <property type="evidence" value="ECO:0007669"/>
    <property type="project" value="UniProtKB-EC"/>
</dbReference>
<feature type="coiled-coil region" evidence="28">
    <location>
        <begin position="624"/>
        <end position="665"/>
    </location>
</feature>
<evidence type="ECO:0000256" key="28">
    <source>
        <dbReference type="SAM" id="Coils"/>
    </source>
</evidence>
<keyword evidence="19" id="KW-0342">GTP-binding</keyword>
<dbReference type="GO" id="GO:0031410">
    <property type="term" value="C:cytoplasmic vesicle"/>
    <property type="evidence" value="ECO:0007669"/>
    <property type="project" value="UniProtKB-KW"/>
</dbReference>
<evidence type="ECO:0000256" key="6">
    <source>
        <dbReference type="ARBA" id="ARBA00004652"/>
    </source>
</evidence>
<dbReference type="Proteomes" id="UP000035681">
    <property type="component" value="Unplaced"/>
</dbReference>
<dbReference type="Gene3D" id="6.10.250.600">
    <property type="match status" value="1"/>
</dbReference>
<keyword evidence="11" id="KW-0963">Cytoplasm</keyword>
<accession>A0AAF5CZF6</accession>
<proteinExistence type="inferred from homology"/>
<protein>
    <recommendedName>
        <fullName evidence="26">Ras-related protein Rab-30</fullName>
        <ecNumber evidence="9">3.6.5.2</ecNumber>
    </recommendedName>
</protein>
<dbReference type="GO" id="GO:0005764">
    <property type="term" value="C:lysosome"/>
    <property type="evidence" value="ECO:0007669"/>
    <property type="project" value="UniProtKB-SubCell"/>
</dbReference>
<evidence type="ECO:0000256" key="15">
    <source>
        <dbReference type="ARBA" id="ARBA00022801"/>
    </source>
</evidence>
<dbReference type="InterPro" id="IPR036250">
    <property type="entry name" value="AcylCo_DH-like_C"/>
</dbReference>
<dbReference type="SMART" id="SM00177">
    <property type="entry name" value="ARF"/>
    <property type="match status" value="1"/>
</dbReference>
<comment type="catalytic activity">
    <reaction evidence="25">
        <text>GTP + H2O = GDP + phosphate + H(+)</text>
        <dbReference type="Rhea" id="RHEA:19669"/>
        <dbReference type="ChEBI" id="CHEBI:15377"/>
        <dbReference type="ChEBI" id="CHEBI:15378"/>
        <dbReference type="ChEBI" id="CHEBI:37565"/>
        <dbReference type="ChEBI" id="CHEBI:43474"/>
        <dbReference type="ChEBI" id="CHEBI:58189"/>
        <dbReference type="EC" id="3.6.5.2"/>
    </reaction>
    <physiologicalReaction direction="left-to-right" evidence="25">
        <dbReference type="Rhea" id="RHEA:19670"/>
    </physiologicalReaction>
</comment>
<dbReference type="GO" id="GO:0180022">
    <property type="term" value="C:RQC-trigger complex"/>
    <property type="evidence" value="ECO:0007669"/>
    <property type="project" value="InterPro"/>
</dbReference>
<keyword evidence="17" id="KW-0460">Magnesium</keyword>
<dbReference type="Gene3D" id="3.40.50.300">
    <property type="entry name" value="P-loop containing nucleotide triphosphate hydrolases"/>
    <property type="match status" value="1"/>
</dbReference>
<keyword evidence="13" id="KW-0479">Metal-binding</keyword>
<dbReference type="SMART" id="SM00175">
    <property type="entry name" value="RAB"/>
    <property type="match status" value="1"/>
</dbReference>
<keyword evidence="28" id="KW-0175">Coiled coil</keyword>
<evidence type="ECO:0000313" key="31">
    <source>
        <dbReference type="WBParaSite" id="TCONS_00004105.p1"/>
    </source>
</evidence>
<dbReference type="GO" id="GO:0005634">
    <property type="term" value="C:nucleus"/>
    <property type="evidence" value="ECO:0007669"/>
    <property type="project" value="InterPro"/>
</dbReference>
<keyword evidence="15" id="KW-0378">Hydrolase</keyword>
<keyword evidence="18" id="KW-0333">Golgi apparatus</keyword>
<dbReference type="InterPro" id="IPR027417">
    <property type="entry name" value="P-loop_NTPase"/>
</dbReference>
<keyword evidence="12" id="KW-0285">Flavoprotein</keyword>
<evidence type="ECO:0000256" key="12">
    <source>
        <dbReference type="ARBA" id="ARBA00022630"/>
    </source>
</evidence>
<dbReference type="InterPro" id="IPR052904">
    <property type="entry name" value="Acyl-CoA_dehydrogenase-like"/>
</dbReference>
<evidence type="ECO:0000256" key="13">
    <source>
        <dbReference type="ARBA" id="ARBA00022723"/>
    </source>
</evidence>
<dbReference type="SUPFAM" id="SSF57959">
    <property type="entry name" value="Leucine zipper domain"/>
    <property type="match status" value="1"/>
</dbReference>
<dbReference type="NCBIfam" id="TIGR00231">
    <property type="entry name" value="small_GTP"/>
    <property type="match status" value="1"/>
</dbReference>
<evidence type="ECO:0000256" key="19">
    <source>
        <dbReference type="ARBA" id="ARBA00023134"/>
    </source>
</evidence>
<dbReference type="PANTHER" id="PTHR42707">
    <property type="entry name" value="ACYL-COA DEHYDROGENASE"/>
    <property type="match status" value="1"/>
</dbReference>
<dbReference type="Pfam" id="PF06221">
    <property type="entry name" value="zf-C2HC5"/>
    <property type="match status" value="1"/>
</dbReference>
<keyword evidence="16" id="KW-0274">FAD</keyword>
<evidence type="ECO:0000256" key="24">
    <source>
        <dbReference type="ARBA" id="ARBA00023329"/>
    </source>
</evidence>
<dbReference type="SUPFAM" id="SSF56645">
    <property type="entry name" value="Acyl-CoA dehydrogenase NM domain-like"/>
    <property type="match status" value="1"/>
</dbReference>
<dbReference type="SUPFAM" id="SSF47203">
    <property type="entry name" value="Acyl-CoA dehydrogenase C-terminal domain-like"/>
    <property type="match status" value="1"/>
</dbReference>
<evidence type="ECO:0000256" key="27">
    <source>
        <dbReference type="ARBA" id="ARBA00093384"/>
    </source>
</evidence>
<name>A0AAF5CZF6_STRER</name>
<dbReference type="AlphaFoldDB" id="A0AAF5CZF6"/>
<dbReference type="Gene3D" id="2.40.110.20">
    <property type="match status" value="1"/>
</dbReference>
<comment type="similarity">
    <text evidence="8">Belongs to the acyl-CoA dehydrogenase family.</text>
</comment>
<dbReference type="SMART" id="SM00173">
    <property type="entry name" value="RAS"/>
    <property type="match status" value="1"/>
</dbReference>
<dbReference type="GO" id="GO:0008270">
    <property type="term" value="F:zinc ion binding"/>
    <property type="evidence" value="ECO:0007669"/>
    <property type="project" value="InterPro"/>
</dbReference>
<dbReference type="InterPro" id="IPR009075">
    <property type="entry name" value="AcylCo_DH/oxidase_C"/>
</dbReference>
<dbReference type="GO" id="GO:0000421">
    <property type="term" value="C:autophagosome membrane"/>
    <property type="evidence" value="ECO:0007669"/>
    <property type="project" value="UniProtKB-SubCell"/>
</dbReference>
<dbReference type="GO" id="GO:0072344">
    <property type="term" value="P:rescue of stalled ribosome"/>
    <property type="evidence" value="ECO:0007669"/>
    <property type="project" value="InterPro"/>
</dbReference>
<dbReference type="InterPro" id="IPR009100">
    <property type="entry name" value="AcylCoA_DH/oxidase_NM_dom_sf"/>
</dbReference>
<dbReference type="WBParaSite" id="TCONS_00004105.p1">
    <property type="protein sequence ID" value="TCONS_00004105.p1"/>
    <property type="gene ID" value="XLOC_001091"/>
</dbReference>
<dbReference type="PANTHER" id="PTHR42707:SF2">
    <property type="entry name" value="ACD11 DEHYDROGENASE"/>
    <property type="match status" value="1"/>
</dbReference>
<dbReference type="InterPro" id="IPR005225">
    <property type="entry name" value="Small_GTP-bd"/>
</dbReference>
<keyword evidence="21" id="KW-0458">Lysosome</keyword>
<dbReference type="PROSITE" id="PS51419">
    <property type="entry name" value="RAB"/>
    <property type="match status" value="1"/>
</dbReference>
<dbReference type="InterPro" id="IPR009349">
    <property type="entry name" value="TRIP4/RQT4_C2HC5_Znf"/>
</dbReference>
<dbReference type="Gene3D" id="1.20.5.170">
    <property type="match status" value="1"/>
</dbReference>
<dbReference type="SUPFAM" id="SSF52540">
    <property type="entry name" value="P-loop containing nucleoside triphosphate hydrolases"/>
    <property type="match status" value="1"/>
</dbReference>
<evidence type="ECO:0000256" key="8">
    <source>
        <dbReference type="ARBA" id="ARBA00009347"/>
    </source>
</evidence>
<dbReference type="PROSITE" id="PS50217">
    <property type="entry name" value="BZIP"/>
    <property type="match status" value="1"/>
</dbReference>
<dbReference type="Pfam" id="PF02770">
    <property type="entry name" value="Acyl-CoA_dh_M"/>
    <property type="match status" value="1"/>
</dbReference>
<comment type="cofactor">
    <cofactor evidence="1">
        <name>Mg(2+)</name>
        <dbReference type="ChEBI" id="CHEBI:18420"/>
    </cofactor>
</comment>
<evidence type="ECO:0000256" key="20">
    <source>
        <dbReference type="ARBA" id="ARBA00023136"/>
    </source>
</evidence>
<dbReference type="SMART" id="SM00176">
    <property type="entry name" value="RAN"/>
    <property type="match status" value="1"/>
</dbReference>
<dbReference type="InterPro" id="IPR004827">
    <property type="entry name" value="bZIP"/>
</dbReference>
<comment type="function">
    <text evidence="27">The small GTPases Rab are key regulators of intracellular membrane trafficking, from the formation of transport vesicles to their fusion with membranes. Rabs cycle between an inactive GDP-bound form and an active GTP-bound form that is able to recruit to membranes different sets of downstream effectors directly responsible for vesicle formation, movement, tethering and fusion. RAB30 is required for maintaining the structural integrity of the Golgi apparatus, possibly by mediating interactions with cytoplasmic scaffolding proteins. Facilitates lipid homeostasis during fasting by regulating hepatic protein and lipid trafficking in a PPAR-alpha-dependent manner. Promotes autophagosome biogenesis during bacterial infection such as group A Streptococcus infection.</text>
</comment>
<evidence type="ECO:0000256" key="18">
    <source>
        <dbReference type="ARBA" id="ARBA00023034"/>
    </source>
</evidence>
<keyword evidence="22" id="KW-0449">Lipoprotein</keyword>
<evidence type="ECO:0000256" key="9">
    <source>
        <dbReference type="ARBA" id="ARBA00011984"/>
    </source>
</evidence>
<evidence type="ECO:0000256" key="1">
    <source>
        <dbReference type="ARBA" id="ARBA00001946"/>
    </source>
</evidence>
<keyword evidence="20" id="KW-0472">Membrane</keyword>
<organism evidence="30 31">
    <name type="scientific">Strongyloides stercoralis</name>
    <name type="common">Threadworm</name>
    <dbReference type="NCBI Taxonomy" id="6248"/>
    <lineage>
        <taxon>Eukaryota</taxon>
        <taxon>Metazoa</taxon>
        <taxon>Ecdysozoa</taxon>
        <taxon>Nematoda</taxon>
        <taxon>Chromadorea</taxon>
        <taxon>Rhabditida</taxon>
        <taxon>Tylenchina</taxon>
        <taxon>Panagrolaimomorpha</taxon>
        <taxon>Strongyloidoidea</taxon>
        <taxon>Strongyloididae</taxon>
        <taxon>Strongyloides</taxon>
    </lineage>
</organism>
<dbReference type="GO" id="GO:0003995">
    <property type="term" value="F:acyl-CoA dehydrogenase activity"/>
    <property type="evidence" value="ECO:0007669"/>
    <property type="project" value="TreeGrafter"/>
</dbReference>
<comment type="similarity">
    <text evidence="7">Belongs to the small GTPase superfamily. Rab family.</text>
</comment>
<evidence type="ECO:0000256" key="4">
    <source>
        <dbReference type="ARBA" id="ARBA00004371"/>
    </source>
</evidence>
<reference evidence="31" key="1">
    <citation type="submission" date="2024-02" db="UniProtKB">
        <authorList>
            <consortium name="WormBaseParasite"/>
        </authorList>
    </citation>
    <scope>IDENTIFICATION</scope>
</reference>
<evidence type="ECO:0000256" key="7">
    <source>
        <dbReference type="ARBA" id="ARBA00006270"/>
    </source>
</evidence>
<evidence type="ECO:0000256" key="16">
    <source>
        <dbReference type="ARBA" id="ARBA00022827"/>
    </source>
</evidence>
<evidence type="ECO:0000256" key="3">
    <source>
        <dbReference type="ARBA" id="ARBA00004222"/>
    </source>
</evidence>
<evidence type="ECO:0000256" key="22">
    <source>
        <dbReference type="ARBA" id="ARBA00023288"/>
    </source>
</evidence>
<evidence type="ECO:0000256" key="17">
    <source>
        <dbReference type="ARBA" id="ARBA00022842"/>
    </source>
</evidence>
<dbReference type="CDD" id="cd14693">
    <property type="entry name" value="bZIP_CEBP"/>
    <property type="match status" value="1"/>
</dbReference>
<feature type="domain" description="BZIP" evidence="29">
    <location>
        <begin position="605"/>
        <end position="662"/>
    </location>
</feature>
<evidence type="ECO:0000256" key="11">
    <source>
        <dbReference type="ARBA" id="ARBA00022490"/>
    </source>
</evidence>
<keyword evidence="24" id="KW-0968">Cytoplasmic vesicle</keyword>
<dbReference type="InterPro" id="IPR001806">
    <property type="entry name" value="Small_GTPase"/>
</dbReference>
<dbReference type="GO" id="GO:0003700">
    <property type="term" value="F:DNA-binding transcription factor activity"/>
    <property type="evidence" value="ECO:0007669"/>
    <property type="project" value="InterPro"/>
</dbReference>
<sequence length="1321" mass="149629">MGKDIIPNIKTNSALRDGLCSLKSQIKPGRIPCDCMARDHPLIGNCLGCGLIVCEQQGSGPCLFCSTLVVSKDEWNILGKNNNDSVELMMRLTASDPLNVPSTKNNLEKALETREQLLEADSDTSRRNKVHDLQGDYIDIESNAYLTNDERHQIESRKAELDMLHRQKKKKIFIDLDFMNETIKERENCRNETVDYSKDHIIQDILKCAYARLHKLEEECEDSKYEIIPRGNFTPIYDDVYSKNELKDNPKISKEIMSEVYNSCCDEALFTEVDSKGFCLSLEQPLASLLVNGIEKHILWNTFLDIKGPIYIASATKNISDKELNEIKIKYKMDFPIGSIIGRCILTSCHSLNEYNDLFPISKVTKKGDGFVLVFSVFEELPCPIPYLSEEDYKYLFKVVLVGNAGVGKTCLVRKFTQGIFPACQSATIGVDFMIKTVKVDDDKIKLQIWDTAGQERFRSITQSYYRSAHAIVLVYDVAVQPSFDCLPEWLSEIEQYANRKVLKILVGNKVDKEDEREVPERIGVHFADANGFDYFLETSALDATNVDTLFQEVATRLTREMKLTDEKLVYKNDYDSGSVSLVDKAQAQLNSCCENLLANDYALKRHRNNIAVNKTREKRKLEMSITSEKMEAMRAENAELEKHVEKLKTKLATLKEMMTVYNKNRPDLKTISQSEKANVKKELLTLILLMWHLFDYIFIVYQYNLSMLHYTPASLQLASIKREMSIDFVNKYKHPKIGDFSQVSPSLTNPYTTDPLLDRALINLLPKKYYHDVSSDLKCFGNRIVEEIDQLGRQAELEPPKLEQQDAWGNRVDNLIVSPAWYKLKEIAAEEGLISIGYDSKIDPKYRRIHQLSKLYLFGPSSGLVSCPLAMTDGAAKTIKELKLDEKYDELKYAYNRLVSRNGKEAWTSGQWMTEKKGGSDVGGGCDTYATEIGNGKYLLNGYKWFSSAIDADVCLTLARVVDKNGNAIKGSKGLSLFYLPIRNPKTKKLNGIQMVTLKDKLGTRQLPTAELLLDGVEAIRVSDEGRGIPSIANMLNVTRIHNAIASVSYMRRIISLARDYSTKREVFGRKLIDWPLHMATLSKLEVECRAGLLFILEAARLLGLQESGEATSLEIINLRLMTPVLKLYTGKKTVPLISEGLECFGGQGYIENTGLPSILRDAQVTPIWEGTTNVLSLDVLRVFSSKEDVLGAFEKHINNILTNTKNDELLEKCTEKIKNALEFLKIFFSNISKKNKISLMQVDRGAREIGMVIGKIYSGALLIQHASSTTRTDNDKVVAFRYCVENPIIDFDQSIFNSLRNDVDIKIVFENYSNVKSKI</sequence>
<dbReference type="PRINTS" id="PR00449">
    <property type="entry name" value="RASTRNSFRMNG"/>
</dbReference>
<dbReference type="Pfam" id="PF18158">
    <property type="entry name" value="AidB_N"/>
    <property type="match status" value="1"/>
</dbReference>
<evidence type="ECO:0000256" key="23">
    <source>
        <dbReference type="ARBA" id="ARBA00023289"/>
    </source>
</evidence>
<keyword evidence="10" id="KW-0488">Methylation</keyword>
<dbReference type="InterPro" id="IPR053998">
    <property type="entry name" value="ACDH-11_C"/>
</dbReference>
<evidence type="ECO:0000256" key="25">
    <source>
        <dbReference type="ARBA" id="ARBA00047660"/>
    </source>
</evidence>
<evidence type="ECO:0000256" key="10">
    <source>
        <dbReference type="ARBA" id="ARBA00022481"/>
    </source>
</evidence>